<dbReference type="EMBL" id="JANQDL010000118">
    <property type="protein sequence ID" value="MDH6065648.1"/>
    <property type="molecule type" value="Genomic_DNA"/>
</dbReference>
<dbReference type="AlphaFoldDB" id="A0AA43H1V5"/>
<reference evidence="1 2" key="1">
    <citation type="journal article" date="2023" name="J. Phycol.">
        <title>Chrysosporum ovalisporum is synonymous with the true-branching cyanobacterium Umezakia natans (Nostocales/Aphanizomenonaceae).</title>
        <authorList>
            <person name="McGregor G.B."/>
            <person name="Sendall B.C."/>
            <person name="Niiyama Y."/>
            <person name="Tuji A."/>
            <person name="Willis A."/>
        </authorList>
    </citation>
    <scope>NUCLEOTIDE SEQUENCE [LARGE SCALE GENOMIC DNA]</scope>
    <source>
        <strain evidence="1 2">FSS-62</strain>
    </source>
</reference>
<comment type="caution">
    <text evidence="1">The sequence shown here is derived from an EMBL/GenBank/DDBJ whole genome shotgun (WGS) entry which is preliminary data.</text>
</comment>
<sequence>MVSALKEDGIIHDDGLDSVRKDIEEVLKPCGTLRNFPMREGYFPPTGILSQYESIKVFEVIQSQAKSLNDPIAWEIFETFATQMAETKLVVNQVYPVRAIANRNMIDPEYLPSNALANNLPQLEQAIANRQLLELNCFAGAGKFTLDEKSFFLAFPLQMLFSNTPWYLVYECESGKYAGLFRFEPLDRLFVGQHQEKSPTIAEQKNSLEKLQKLATASAGLFWDTISVTNISF</sequence>
<dbReference type="Proteomes" id="UP001159370">
    <property type="component" value="Unassembled WGS sequence"/>
</dbReference>
<name>A0AA43H1V5_9CYAN</name>
<dbReference type="RefSeq" id="WP_280701063.1">
    <property type="nucleotide sequence ID" value="NZ_JANQDL010000118.1"/>
</dbReference>
<organism evidence="1 2">
    <name type="scientific">Umezakia ovalisporum FSS-62</name>
    <dbReference type="NCBI Taxonomy" id="2971776"/>
    <lineage>
        <taxon>Bacteria</taxon>
        <taxon>Bacillati</taxon>
        <taxon>Cyanobacteriota</taxon>
        <taxon>Cyanophyceae</taxon>
        <taxon>Nostocales</taxon>
        <taxon>Nodulariaceae</taxon>
        <taxon>Umezakia</taxon>
    </lineage>
</organism>
<gene>
    <name evidence="1" type="ORF">NWP23_18225</name>
</gene>
<evidence type="ECO:0000313" key="1">
    <source>
        <dbReference type="EMBL" id="MDH6065648.1"/>
    </source>
</evidence>
<proteinExistence type="predicted"/>
<evidence type="ECO:0000313" key="2">
    <source>
        <dbReference type="Proteomes" id="UP001159370"/>
    </source>
</evidence>
<protein>
    <submittedName>
        <fullName evidence="1">Uncharacterized protein</fullName>
    </submittedName>
</protein>
<accession>A0AA43H1V5</accession>